<evidence type="ECO:0000313" key="2">
    <source>
        <dbReference type="EMBL" id="RPD52295.1"/>
    </source>
</evidence>
<dbReference type="AlphaFoldDB" id="A0A5C2RP47"/>
<name>A0A5C2RP47_9APHY</name>
<evidence type="ECO:0000259" key="1">
    <source>
        <dbReference type="Pfam" id="PF20149"/>
    </source>
</evidence>
<sequence>MSGQTLIGVETGDRNSECRCDEVEANNQAYQSCGREVVEMRNLGTGCDMGSKRIDIFGVLNLKIKVLKASWRILILLDYLYTEHKRQPILLDLDMFTTHPEAPQQQCIYSQGRSLHDPTTETGLFKADIVQIIINKVFYKHSGDNRVIHDNIYQLFPMQGVTLVLTGIKCTIQEWASGIHQNINFNEKIYKSKYDIHYKNLQAYIQG</sequence>
<organism evidence="2 3">
    <name type="scientific">Lentinus tigrinus ALCF2SS1-6</name>
    <dbReference type="NCBI Taxonomy" id="1328759"/>
    <lineage>
        <taxon>Eukaryota</taxon>
        <taxon>Fungi</taxon>
        <taxon>Dikarya</taxon>
        <taxon>Basidiomycota</taxon>
        <taxon>Agaricomycotina</taxon>
        <taxon>Agaricomycetes</taxon>
        <taxon>Polyporales</taxon>
        <taxon>Polyporaceae</taxon>
        <taxon>Lentinus</taxon>
    </lineage>
</organism>
<feature type="domain" description="DUF6532" evidence="1">
    <location>
        <begin position="107"/>
        <end position="203"/>
    </location>
</feature>
<keyword evidence="3" id="KW-1185">Reference proteome</keyword>
<dbReference type="Proteomes" id="UP000313359">
    <property type="component" value="Unassembled WGS sequence"/>
</dbReference>
<gene>
    <name evidence="2" type="ORF">L227DRAFT_568681</name>
</gene>
<evidence type="ECO:0000313" key="3">
    <source>
        <dbReference type="Proteomes" id="UP000313359"/>
    </source>
</evidence>
<dbReference type="STRING" id="1328759.A0A5C2RP47"/>
<dbReference type="InterPro" id="IPR045341">
    <property type="entry name" value="DUF6532"/>
</dbReference>
<protein>
    <recommendedName>
        <fullName evidence="1">DUF6532 domain-containing protein</fullName>
    </recommendedName>
</protein>
<dbReference type="EMBL" id="ML122376">
    <property type="protein sequence ID" value="RPD52295.1"/>
    <property type="molecule type" value="Genomic_DNA"/>
</dbReference>
<reference evidence="2" key="1">
    <citation type="journal article" date="2018" name="Genome Biol. Evol.">
        <title>Genomics and development of Lentinus tigrinus, a white-rot wood-decaying mushroom with dimorphic fruiting bodies.</title>
        <authorList>
            <person name="Wu B."/>
            <person name="Xu Z."/>
            <person name="Knudson A."/>
            <person name="Carlson A."/>
            <person name="Chen N."/>
            <person name="Kovaka S."/>
            <person name="LaButti K."/>
            <person name="Lipzen A."/>
            <person name="Pennachio C."/>
            <person name="Riley R."/>
            <person name="Schakwitz W."/>
            <person name="Umezawa K."/>
            <person name="Ohm R.A."/>
            <person name="Grigoriev I.V."/>
            <person name="Nagy L.G."/>
            <person name="Gibbons J."/>
            <person name="Hibbett D."/>
        </authorList>
    </citation>
    <scope>NUCLEOTIDE SEQUENCE [LARGE SCALE GENOMIC DNA]</scope>
    <source>
        <strain evidence="2">ALCF2SS1-6</strain>
    </source>
</reference>
<dbReference type="OrthoDB" id="3268553at2759"/>
<dbReference type="Pfam" id="PF20149">
    <property type="entry name" value="DUF6532"/>
    <property type="match status" value="1"/>
</dbReference>
<proteinExistence type="predicted"/>
<accession>A0A5C2RP47</accession>